<keyword evidence="2" id="KW-1185">Reference proteome</keyword>
<reference evidence="1" key="1">
    <citation type="journal article" date="2014" name="Int. J. Syst. Evol. Microbiol.">
        <title>Complete genome sequence of Corynebacterium casei LMG S-19264T (=DSM 44701T), isolated from a smear-ripened cheese.</title>
        <authorList>
            <consortium name="US DOE Joint Genome Institute (JGI-PGF)"/>
            <person name="Walter F."/>
            <person name="Albersmeier A."/>
            <person name="Kalinowski J."/>
            <person name="Ruckert C."/>
        </authorList>
    </citation>
    <scope>NUCLEOTIDE SEQUENCE</scope>
    <source>
        <strain evidence="1">JCM 3086</strain>
    </source>
</reference>
<gene>
    <name evidence="1" type="ORF">GCM10010121_069640</name>
</gene>
<evidence type="ECO:0000313" key="2">
    <source>
        <dbReference type="Proteomes" id="UP000657574"/>
    </source>
</evidence>
<organism evidence="1 2">
    <name type="scientific">Streptomyces brasiliensis</name>
    <dbReference type="NCBI Taxonomy" id="1954"/>
    <lineage>
        <taxon>Bacteria</taxon>
        <taxon>Bacillati</taxon>
        <taxon>Actinomycetota</taxon>
        <taxon>Actinomycetes</taxon>
        <taxon>Kitasatosporales</taxon>
        <taxon>Streptomycetaceae</taxon>
        <taxon>Streptomyces</taxon>
    </lineage>
</organism>
<proteinExistence type="predicted"/>
<dbReference type="Proteomes" id="UP000657574">
    <property type="component" value="Unassembled WGS sequence"/>
</dbReference>
<protein>
    <submittedName>
        <fullName evidence="1">Uncharacterized protein</fullName>
    </submittedName>
</protein>
<reference evidence="1" key="2">
    <citation type="submission" date="2020-09" db="EMBL/GenBank/DDBJ databases">
        <authorList>
            <person name="Sun Q."/>
            <person name="Ohkuma M."/>
        </authorList>
    </citation>
    <scope>NUCLEOTIDE SEQUENCE</scope>
    <source>
        <strain evidence="1">JCM 3086</strain>
    </source>
</reference>
<dbReference type="RefSeq" id="WP_189315337.1">
    <property type="nucleotide sequence ID" value="NZ_BMQA01000035.1"/>
</dbReference>
<dbReference type="AlphaFoldDB" id="A0A917L8F5"/>
<accession>A0A917L8F5</accession>
<evidence type="ECO:0000313" key="1">
    <source>
        <dbReference type="EMBL" id="GGJ48586.1"/>
    </source>
</evidence>
<comment type="caution">
    <text evidence="1">The sequence shown here is derived from an EMBL/GenBank/DDBJ whole genome shotgun (WGS) entry which is preliminary data.</text>
</comment>
<name>A0A917L8F5_9ACTN</name>
<dbReference type="EMBL" id="BMQA01000035">
    <property type="protein sequence ID" value="GGJ48586.1"/>
    <property type="molecule type" value="Genomic_DNA"/>
</dbReference>
<sequence>MYNMRADQLTTENGPVLLWHVLDHDDFSLCGRPLTRKATVTPEGAMEREDYCHLCMEVVAAVVAASLAGAPTDAQRGERGA</sequence>